<reference evidence="2" key="2">
    <citation type="submission" date="2023-06" db="EMBL/GenBank/DDBJ databases">
        <authorList>
            <consortium name="Lawrence Berkeley National Laboratory"/>
            <person name="Haridas S."/>
            <person name="Hensen N."/>
            <person name="Bonometti L."/>
            <person name="Westerberg I."/>
            <person name="Brannstrom I.O."/>
            <person name="Guillou S."/>
            <person name="Cros-Aarteil S."/>
            <person name="Calhoun S."/>
            <person name="Kuo A."/>
            <person name="Mondo S."/>
            <person name="Pangilinan J."/>
            <person name="Riley R."/>
            <person name="Labutti K."/>
            <person name="Andreopoulos B."/>
            <person name="Lipzen A."/>
            <person name="Chen C."/>
            <person name="Yanf M."/>
            <person name="Daum C."/>
            <person name="Ng V."/>
            <person name="Clum A."/>
            <person name="Steindorff A."/>
            <person name="Ohm R."/>
            <person name="Martin F."/>
            <person name="Silar P."/>
            <person name="Natvig D."/>
            <person name="Lalanne C."/>
            <person name="Gautier V."/>
            <person name="Ament-Velasquez S.L."/>
            <person name="Kruys A."/>
            <person name="Hutchinson M.I."/>
            <person name="Powell A.J."/>
            <person name="Barry K."/>
            <person name="Miller A.N."/>
            <person name="Grigoriev I.V."/>
            <person name="Debuchy R."/>
            <person name="Gladieux P."/>
            <person name="Thoren M.H."/>
            <person name="Johannesson H."/>
        </authorList>
    </citation>
    <scope>NUCLEOTIDE SEQUENCE</scope>
    <source>
        <strain evidence="2">CBS 168.71</strain>
    </source>
</reference>
<feature type="region of interest" description="Disordered" evidence="1">
    <location>
        <begin position="1"/>
        <end position="38"/>
    </location>
</feature>
<dbReference type="EMBL" id="JAUEPN010000010">
    <property type="protein sequence ID" value="KAK3291249.1"/>
    <property type="molecule type" value="Genomic_DNA"/>
</dbReference>
<dbReference type="GeneID" id="87839506"/>
<reference evidence="2" key="1">
    <citation type="journal article" date="2023" name="Mol. Phylogenet. Evol.">
        <title>Genome-scale phylogeny and comparative genomics of the fungal order Sordariales.</title>
        <authorList>
            <person name="Hensen N."/>
            <person name="Bonometti L."/>
            <person name="Westerberg I."/>
            <person name="Brannstrom I.O."/>
            <person name="Guillou S."/>
            <person name="Cros-Aarteil S."/>
            <person name="Calhoun S."/>
            <person name="Haridas S."/>
            <person name="Kuo A."/>
            <person name="Mondo S."/>
            <person name="Pangilinan J."/>
            <person name="Riley R."/>
            <person name="LaButti K."/>
            <person name="Andreopoulos B."/>
            <person name="Lipzen A."/>
            <person name="Chen C."/>
            <person name="Yan M."/>
            <person name="Daum C."/>
            <person name="Ng V."/>
            <person name="Clum A."/>
            <person name="Steindorff A."/>
            <person name="Ohm R.A."/>
            <person name="Martin F."/>
            <person name="Silar P."/>
            <person name="Natvig D.O."/>
            <person name="Lalanne C."/>
            <person name="Gautier V."/>
            <person name="Ament-Velasquez S.L."/>
            <person name="Kruys A."/>
            <person name="Hutchinson M.I."/>
            <person name="Powell A.J."/>
            <person name="Barry K."/>
            <person name="Miller A.N."/>
            <person name="Grigoriev I.V."/>
            <person name="Debuchy R."/>
            <person name="Gladieux P."/>
            <person name="Hiltunen Thoren M."/>
            <person name="Johannesson H."/>
        </authorList>
    </citation>
    <scope>NUCLEOTIDE SEQUENCE</scope>
    <source>
        <strain evidence="2">CBS 168.71</strain>
    </source>
</reference>
<gene>
    <name evidence="2" type="ORF">B0H64DRAFT_378005</name>
</gene>
<evidence type="ECO:0000256" key="1">
    <source>
        <dbReference type="SAM" id="MobiDB-lite"/>
    </source>
</evidence>
<name>A0AAE0H776_9PEZI</name>
<dbReference type="RefSeq" id="XP_062654763.1">
    <property type="nucleotide sequence ID" value="XM_062802558.1"/>
</dbReference>
<sequence length="162" mass="17753">MSGAPKKGPSMTSARPSPSAHGTEPEINDDQLQRDKLQRRKDHWVATLKYADKKYSELVAFDPKTPKQDITRILDSDKGLAMVSQLPELGGDPGDRTPGKVQVAPLSSDAMKRLERSHQFRTITVEYGNEGDREASLLVPRKSAAPGAVGHPRQSRNPGRTS</sequence>
<dbReference type="Proteomes" id="UP001278766">
    <property type="component" value="Unassembled WGS sequence"/>
</dbReference>
<proteinExistence type="predicted"/>
<feature type="region of interest" description="Disordered" evidence="1">
    <location>
        <begin position="131"/>
        <end position="162"/>
    </location>
</feature>
<protein>
    <submittedName>
        <fullName evidence="2">Uncharacterized protein</fullName>
    </submittedName>
</protein>
<organism evidence="2 3">
    <name type="scientific">Chaetomium fimeti</name>
    <dbReference type="NCBI Taxonomy" id="1854472"/>
    <lineage>
        <taxon>Eukaryota</taxon>
        <taxon>Fungi</taxon>
        <taxon>Dikarya</taxon>
        <taxon>Ascomycota</taxon>
        <taxon>Pezizomycotina</taxon>
        <taxon>Sordariomycetes</taxon>
        <taxon>Sordariomycetidae</taxon>
        <taxon>Sordariales</taxon>
        <taxon>Chaetomiaceae</taxon>
        <taxon>Chaetomium</taxon>
    </lineage>
</organism>
<accession>A0AAE0H776</accession>
<keyword evidence="3" id="KW-1185">Reference proteome</keyword>
<comment type="caution">
    <text evidence="2">The sequence shown here is derived from an EMBL/GenBank/DDBJ whole genome shotgun (WGS) entry which is preliminary data.</text>
</comment>
<evidence type="ECO:0000313" key="3">
    <source>
        <dbReference type="Proteomes" id="UP001278766"/>
    </source>
</evidence>
<dbReference type="AlphaFoldDB" id="A0AAE0H776"/>
<evidence type="ECO:0000313" key="2">
    <source>
        <dbReference type="EMBL" id="KAK3291249.1"/>
    </source>
</evidence>